<dbReference type="EMBL" id="CM009295">
    <property type="protein sequence ID" value="PNT32217.1"/>
    <property type="molecule type" value="Genomic_DNA"/>
</dbReference>
<dbReference type="InParanoid" id="A0A2K2A3V2"/>
<keyword evidence="2" id="KW-1185">Reference proteome</keyword>
<dbReference type="AlphaFoldDB" id="A0A2K2A3V2"/>
<protein>
    <submittedName>
        <fullName evidence="1">Uncharacterized protein</fullName>
    </submittedName>
</protein>
<accession>A0A2K2A3V2</accession>
<evidence type="ECO:0000313" key="1">
    <source>
        <dbReference type="EMBL" id="PNT32217.1"/>
    </source>
</evidence>
<dbReference type="PANTHER" id="PTHR43752">
    <property type="entry name" value="BNR/ASP-BOX REPEAT FAMILY PROTEIN"/>
    <property type="match status" value="1"/>
</dbReference>
<organism evidence="1 2">
    <name type="scientific">Populus trichocarpa</name>
    <name type="common">Western balsam poplar</name>
    <name type="synonym">Populus balsamifera subsp. trichocarpa</name>
    <dbReference type="NCBI Taxonomy" id="3694"/>
    <lineage>
        <taxon>Eukaryota</taxon>
        <taxon>Viridiplantae</taxon>
        <taxon>Streptophyta</taxon>
        <taxon>Embryophyta</taxon>
        <taxon>Tracheophyta</taxon>
        <taxon>Spermatophyta</taxon>
        <taxon>Magnoliopsida</taxon>
        <taxon>eudicotyledons</taxon>
        <taxon>Gunneridae</taxon>
        <taxon>Pentapetalae</taxon>
        <taxon>rosids</taxon>
        <taxon>fabids</taxon>
        <taxon>Malpighiales</taxon>
        <taxon>Salicaceae</taxon>
        <taxon>Saliceae</taxon>
        <taxon>Populus</taxon>
    </lineage>
</organism>
<dbReference type="PANTHER" id="PTHR43752:SF2">
    <property type="entry name" value="BNR_ASP-BOX REPEAT FAMILY PROTEIN"/>
    <property type="match status" value="1"/>
</dbReference>
<proteinExistence type="predicted"/>
<sequence length="89" mass="10099">MHERSYEKGVTWTNRGQLPPSILGVCMSKSYNGGVTWGYAKLITLPNPNSELNLGREIYAVADKSLEWVEKQYSSKMSNDEETEIALTW</sequence>
<dbReference type="Proteomes" id="UP000006729">
    <property type="component" value="Chromosome 6"/>
</dbReference>
<name>A0A2K2A3V2_POPTR</name>
<gene>
    <name evidence="1" type="ORF">POPTR_006G175100</name>
</gene>
<dbReference type="SUPFAM" id="SSF50939">
    <property type="entry name" value="Sialidases"/>
    <property type="match status" value="1"/>
</dbReference>
<reference evidence="1 2" key="1">
    <citation type="journal article" date="2006" name="Science">
        <title>The genome of black cottonwood, Populus trichocarpa (Torr. &amp; Gray).</title>
        <authorList>
            <person name="Tuskan G.A."/>
            <person name="Difazio S."/>
            <person name="Jansson S."/>
            <person name="Bohlmann J."/>
            <person name="Grigoriev I."/>
            <person name="Hellsten U."/>
            <person name="Putnam N."/>
            <person name="Ralph S."/>
            <person name="Rombauts S."/>
            <person name="Salamov A."/>
            <person name="Schein J."/>
            <person name="Sterck L."/>
            <person name="Aerts A."/>
            <person name="Bhalerao R.R."/>
            <person name="Bhalerao R.P."/>
            <person name="Blaudez D."/>
            <person name="Boerjan W."/>
            <person name="Brun A."/>
            <person name="Brunner A."/>
            <person name="Busov V."/>
            <person name="Campbell M."/>
            <person name="Carlson J."/>
            <person name="Chalot M."/>
            <person name="Chapman J."/>
            <person name="Chen G.L."/>
            <person name="Cooper D."/>
            <person name="Coutinho P.M."/>
            <person name="Couturier J."/>
            <person name="Covert S."/>
            <person name="Cronk Q."/>
            <person name="Cunningham R."/>
            <person name="Davis J."/>
            <person name="Degroeve S."/>
            <person name="Dejardin A."/>
            <person name="Depamphilis C."/>
            <person name="Detter J."/>
            <person name="Dirks B."/>
            <person name="Dubchak I."/>
            <person name="Duplessis S."/>
            <person name="Ehlting J."/>
            <person name="Ellis B."/>
            <person name="Gendler K."/>
            <person name="Goodstein D."/>
            <person name="Gribskov M."/>
            <person name="Grimwood J."/>
            <person name="Groover A."/>
            <person name="Gunter L."/>
            <person name="Hamberger B."/>
            <person name="Heinze B."/>
            <person name="Helariutta Y."/>
            <person name="Henrissat B."/>
            <person name="Holligan D."/>
            <person name="Holt R."/>
            <person name="Huang W."/>
            <person name="Islam-Faridi N."/>
            <person name="Jones S."/>
            <person name="Jones-Rhoades M."/>
            <person name="Jorgensen R."/>
            <person name="Joshi C."/>
            <person name="Kangasjarvi J."/>
            <person name="Karlsson J."/>
            <person name="Kelleher C."/>
            <person name="Kirkpatrick R."/>
            <person name="Kirst M."/>
            <person name="Kohler A."/>
            <person name="Kalluri U."/>
            <person name="Larimer F."/>
            <person name="Leebens-Mack J."/>
            <person name="Leple J.C."/>
            <person name="Locascio P."/>
            <person name="Lou Y."/>
            <person name="Lucas S."/>
            <person name="Martin F."/>
            <person name="Montanini B."/>
            <person name="Napoli C."/>
            <person name="Nelson D.R."/>
            <person name="Nelson C."/>
            <person name="Nieminen K."/>
            <person name="Nilsson O."/>
            <person name="Pereda V."/>
            <person name="Peter G."/>
            <person name="Philippe R."/>
            <person name="Pilate G."/>
            <person name="Poliakov A."/>
            <person name="Razumovskaya J."/>
            <person name="Richardson P."/>
            <person name="Rinaldi C."/>
            <person name="Ritland K."/>
            <person name="Rouze P."/>
            <person name="Ryaboy D."/>
            <person name="Schmutz J."/>
            <person name="Schrader J."/>
            <person name="Segerman B."/>
            <person name="Shin H."/>
            <person name="Siddiqui A."/>
            <person name="Sterky F."/>
            <person name="Terry A."/>
            <person name="Tsai C.J."/>
            <person name="Uberbacher E."/>
            <person name="Unneberg P."/>
            <person name="Vahala J."/>
            <person name="Wall K."/>
            <person name="Wessler S."/>
            <person name="Yang G."/>
            <person name="Yin T."/>
            <person name="Douglas C."/>
            <person name="Marra M."/>
            <person name="Sandberg G."/>
            <person name="Van de Peer Y."/>
            <person name="Rokhsar D."/>
        </authorList>
    </citation>
    <scope>NUCLEOTIDE SEQUENCE [LARGE SCALE GENOMIC DNA]</scope>
    <source>
        <strain evidence="2">cv. Nisqually</strain>
    </source>
</reference>
<evidence type="ECO:0000313" key="2">
    <source>
        <dbReference type="Proteomes" id="UP000006729"/>
    </source>
</evidence>
<dbReference type="InterPro" id="IPR036278">
    <property type="entry name" value="Sialidase_sf"/>
</dbReference>